<dbReference type="Proteomes" id="UP000005850">
    <property type="component" value="Chromosome"/>
</dbReference>
<keyword evidence="3" id="KW-0378">Hydrolase</keyword>
<evidence type="ECO:0000313" key="6">
    <source>
        <dbReference type="Proteomes" id="UP000005850"/>
    </source>
</evidence>
<evidence type="ECO:0000256" key="2">
    <source>
        <dbReference type="ARBA" id="ARBA00022670"/>
    </source>
</evidence>
<keyword evidence="6" id="KW-1185">Reference proteome</keyword>
<comment type="similarity">
    <text evidence="1">Belongs to the peptidase S51 family.</text>
</comment>
<dbReference type="Gene3D" id="3.40.50.880">
    <property type="match status" value="1"/>
</dbReference>
<dbReference type="eggNOG" id="COG4242">
    <property type="taxonomic scope" value="Bacteria"/>
</dbReference>
<dbReference type="KEGG" id="blr:BRLA_c024890"/>
<evidence type="ECO:0000313" key="5">
    <source>
        <dbReference type="EMBL" id="AIG26809.1"/>
    </source>
</evidence>
<evidence type="ECO:0008006" key="7">
    <source>
        <dbReference type="Google" id="ProtNLM"/>
    </source>
</evidence>
<dbReference type="EMBL" id="CP007806">
    <property type="protein sequence ID" value="AIG26809.1"/>
    <property type="molecule type" value="Genomic_DNA"/>
</dbReference>
<dbReference type="RefSeq" id="WP_003336402.1">
    <property type="nucleotide sequence ID" value="NZ_CP007806.1"/>
</dbReference>
<accession>A0A075R4R4</accession>
<sequence>MIRYFLSRLNYNEDFDKELISYLKKDLVIRERIVFIPTSPENILVSKKYASEIIRLFEINEINFKYVTILHKNMETALMENFINDADVIFLMGGDTLCQYKFLKENNLIEPIRNFKGVVIGLSAGAINMCKNAILTSVHEAKGIITFEGLNLVDFSIDVHFDKDSYVQIKDLIQIFNENQIKTIFCLSDTSGIRVSNNSVDFLGKKIYKVANDNIFRYLR</sequence>
<dbReference type="GO" id="GO:0008236">
    <property type="term" value="F:serine-type peptidase activity"/>
    <property type="evidence" value="ECO:0007669"/>
    <property type="project" value="UniProtKB-KW"/>
</dbReference>
<gene>
    <name evidence="5" type="ORF">BRLA_c024890</name>
</gene>
<dbReference type="SUPFAM" id="SSF52317">
    <property type="entry name" value="Class I glutamine amidotransferase-like"/>
    <property type="match status" value="1"/>
</dbReference>
<organism evidence="5 6">
    <name type="scientific">Brevibacillus laterosporus LMG 15441</name>
    <dbReference type="NCBI Taxonomy" id="1042163"/>
    <lineage>
        <taxon>Bacteria</taxon>
        <taxon>Bacillati</taxon>
        <taxon>Bacillota</taxon>
        <taxon>Bacilli</taxon>
        <taxon>Bacillales</taxon>
        <taxon>Paenibacillaceae</taxon>
        <taxon>Brevibacillus</taxon>
    </lineage>
</organism>
<evidence type="ECO:0000256" key="1">
    <source>
        <dbReference type="ARBA" id="ARBA00006534"/>
    </source>
</evidence>
<reference evidence="5 6" key="1">
    <citation type="journal article" date="2011" name="J. Bacteriol.">
        <title>Genome sequence of Brevibacillus laterosporus LMG 15441, a pathogen of invertebrates.</title>
        <authorList>
            <person name="Djukic M."/>
            <person name="Poehlein A."/>
            <person name="Thurmer A."/>
            <person name="Daniel R."/>
        </authorList>
    </citation>
    <scope>NUCLEOTIDE SEQUENCE [LARGE SCALE GENOMIC DNA]</scope>
    <source>
        <strain evidence="5 6">LMG 15441</strain>
    </source>
</reference>
<evidence type="ECO:0000256" key="3">
    <source>
        <dbReference type="ARBA" id="ARBA00022801"/>
    </source>
</evidence>
<dbReference type="Pfam" id="PF03575">
    <property type="entry name" value="Peptidase_S51"/>
    <property type="match status" value="1"/>
</dbReference>
<keyword evidence="2" id="KW-0645">Protease</keyword>
<dbReference type="STRING" id="1042163.BRLA_c024890"/>
<name>A0A075R4R4_BRELA</name>
<dbReference type="AlphaFoldDB" id="A0A075R4R4"/>
<dbReference type="InterPro" id="IPR005320">
    <property type="entry name" value="Peptidase_S51"/>
</dbReference>
<dbReference type="InterPro" id="IPR029062">
    <property type="entry name" value="Class_I_gatase-like"/>
</dbReference>
<keyword evidence="4" id="KW-0720">Serine protease</keyword>
<dbReference type="PANTHER" id="PTHR20842:SF0">
    <property type="entry name" value="ALPHA-ASPARTYL DIPEPTIDASE"/>
    <property type="match status" value="1"/>
</dbReference>
<protein>
    <recommendedName>
        <fullName evidence="7">Peptidase E</fullName>
    </recommendedName>
</protein>
<dbReference type="PANTHER" id="PTHR20842">
    <property type="entry name" value="PROTEASE S51 ALPHA-ASPARTYL DIPEPTIDASE"/>
    <property type="match status" value="1"/>
</dbReference>
<dbReference type="GO" id="GO:0006508">
    <property type="term" value="P:proteolysis"/>
    <property type="evidence" value="ECO:0007669"/>
    <property type="project" value="UniProtKB-KW"/>
</dbReference>
<dbReference type="HOGENOM" id="CLU_108462_0_0_9"/>
<evidence type="ECO:0000256" key="4">
    <source>
        <dbReference type="ARBA" id="ARBA00022825"/>
    </source>
</evidence>
<proteinExistence type="inferred from homology"/>